<organism evidence="1 2">
    <name type="scientific">Tripterygium wilfordii</name>
    <name type="common">Thunder God vine</name>
    <dbReference type="NCBI Taxonomy" id="458696"/>
    <lineage>
        <taxon>Eukaryota</taxon>
        <taxon>Viridiplantae</taxon>
        <taxon>Streptophyta</taxon>
        <taxon>Embryophyta</taxon>
        <taxon>Tracheophyta</taxon>
        <taxon>Spermatophyta</taxon>
        <taxon>Magnoliopsida</taxon>
        <taxon>eudicotyledons</taxon>
        <taxon>Gunneridae</taxon>
        <taxon>Pentapetalae</taxon>
        <taxon>rosids</taxon>
        <taxon>fabids</taxon>
        <taxon>Celastrales</taxon>
        <taxon>Celastraceae</taxon>
        <taxon>Tripterygium</taxon>
    </lineage>
</organism>
<proteinExistence type="predicted"/>
<dbReference type="Proteomes" id="UP000593562">
    <property type="component" value="Unassembled WGS sequence"/>
</dbReference>
<dbReference type="EMBL" id="JAAARO010000002">
    <property type="protein sequence ID" value="KAF5751774.1"/>
    <property type="molecule type" value="Genomic_DNA"/>
</dbReference>
<protein>
    <submittedName>
        <fullName evidence="1">T-complex protein 1 subunit gamma-like</fullName>
    </submittedName>
</protein>
<sequence>MHAPVLVLKDSLKRESGSKVQHANIQASKMLLDAAGGDLLAHSLKHLRHTLTYNQIMRIRYDDDRMLVLYCLNVA</sequence>
<evidence type="ECO:0000313" key="2">
    <source>
        <dbReference type="Proteomes" id="UP000593562"/>
    </source>
</evidence>
<gene>
    <name evidence="1" type="ORF">HS088_TW02G00792</name>
</gene>
<keyword evidence="2" id="KW-1185">Reference proteome</keyword>
<dbReference type="AlphaFoldDB" id="A0A7J7E001"/>
<accession>A0A7J7E001</accession>
<comment type="caution">
    <text evidence="1">The sequence shown here is derived from an EMBL/GenBank/DDBJ whole genome shotgun (WGS) entry which is preliminary data.</text>
</comment>
<reference evidence="1 2" key="1">
    <citation type="journal article" date="2020" name="Nat. Commun.">
        <title>Genome of Tripterygium wilfordii and identification of cytochrome P450 involved in triptolide biosynthesis.</title>
        <authorList>
            <person name="Tu L."/>
            <person name="Su P."/>
            <person name="Zhang Z."/>
            <person name="Gao L."/>
            <person name="Wang J."/>
            <person name="Hu T."/>
            <person name="Zhou J."/>
            <person name="Zhang Y."/>
            <person name="Zhao Y."/>
            <person name="Liu Y."/>
            <person name="Song Y."/>
            <person name="Tong Y."/>
            <person name="Lu Y."/>
            <person name="Yang J."/>
            <person name="Xu C."/>
            <person name="Jia M."/>
            <person name="Peters R.J."/>
            <person name="Huang L."/>
            <person name="Gao W."/>
        </authorList>
    </citation>
    <scope>NUCLEOTIDE SEQUENCE [LARGE SCALE GENOMIC DNA]</scope>
    <source>
        <strain evidence="2">cv. XIE 37</strain>
        <tissue evidence="1">Leaf</tissue>
    </source>
</reference>
<dbReference type="InParanoid" id="A0A7J7E001"/>
<name>A0A7J7E001_TRIWF</name>
<evidence type="ECO:0000313" key="1">
    <source>
        <dbReference type="EMBL" id="KAF5751774.1"/>
    </source>
</evidence>